<dbReference type="AlphaFoldDB" id="A0A6A6XWL2"/>
<protein>
    <recommendedName>
        <fullName evidence="2">Small ribosomal subunit protein mS35 mitochondrial conserved domain-containing protein</fullName>
    </recommendedName>
</protein>
<dbReference type="InterPro" id="IPR019349">
    <property type="entry name" value="Ribosomal_mS35_mit"/>
</dbReference>
<organism evidence="3 4">
    <name type="scientific">Melanomma pulvis-pyrius CBS 109.77</name>
    <dbReference type="NCBI Taxonomy" id="1314802"/>
    <lineage>
        <taxon>Eukaryota</taxon>
        <taxon>Fungi</taxon>
        <taxon>Dikarya</taxon>
        <taxon>Ascomycota</taxon>
        <taxon>Pezizomycotina</taxon>
        <taxon>Dothideomycetes</taxon>
        <taxon>Pleosporomycetidae</taxon>
        <taxon>Pleosporales</taxon>
        <taxon>Melanommataceae</taxon>
        <taxon>Melanomma</taxon>
    </lineage>
</organism>
<evidence type="ECO:0000259" key="2">
    <source>
        <dbReference type="Pfam" id="PF10213"/>
    </source>
</evidence>
<dbReference type="Proteomes" id="UP000799757">
    <property type="component" value="Unassembled WGS sequence"/>
</dbReference>
<evidence type="ECO:0000256" key="1">
    <source>
        <dbReference type="SAM" id="MobiDB-lite"/>
    </source>
</evidence>
<feature type="compositionally biased region" description="Polar residues" evidence="1">
    <location>
        <begin position="30"/>
        <end position="40"/>
    </location>
</feature>
<name>A0A6A6XWL2_9PLEO</name>
<dbReference type="GO" id="GO:0032543">
    <property type="term" value="P:mitochondrial translation"/>
    <property type="evidence" value="ECO:0007669"/>
    <property type="project" value="InterPro"/>
</dbReference>
<feature type="compositionally biased region" description="Polar residues" evidence="1">
    <location>
        <begin position="68"/>
        <end position="89"/>
    </location>
</feature>
<dbReference type="GO" id="GO:0003735">
    <property type="term" value="F:structural constituent of ribosome"/>
    <property type="evidence" value="ECO:0007669"/>
    <property type="project" value="InterPro"/>
</dbReference>
<dbReference type="PANTHER" id="PTHR13490">
    <property type="entry name" value="MITOCHONDRIAL 28S RIBOSOMAL PROTEIN S28"/>
    <property type="match status" value="1"/>
</dbReference>
<proteinExistence type="predicted"/>
<evidence type="ECO:0000313" key="4">
    <source>
        <dbReference type="Proteomes" id="UP000799757"/>
    </source>
</evidence>
<feature type="region of interest" description="Disordered" evidence="1">
    <location>
        <begin position="1"/>
        <end position="106"/>
    </location>
</feature>
<evidence type="ECO:0000313" key="3">
    <source>
        <dbReference type="EMBL" id="KAF2800154.1"/>
    </source>
</evidence>
<gene>
    <name evidence="3" type="ORF">K505DRAFT_413166</name>
</gene>
<sequence>MASVTRRILLSSSRHPPRISARYAAPKCSAQWQRPLSTTSPRHEEPKDSSTSPPAAPVAPAAPVSSVKIESSANSTTKTPPQPSKSKAPSTPPRPQRTAAEKLASERAAQLAKLSSDLAALNPDAEKEAIRLGKRGMQWATDYELTRDEDFEPTEEKKQRLGFWAEGEESMGPDEDYYGDDLTSLGHGELEKHRELREYARLIAWELPLLNQLARPFQVPTAATPFRFRYTSYLGEEHPATNKVVVEFSANDMTLSPVQRSKLIKLAGPRYNPDTTLIKMSCELFDTLPQNKRFLGDSISKLLAAAKDPTDTFEDVPFDFRHHKPKVRHEFPKEWALTEERKKYLAEKREKEQRLDFEKLHNGELLDGQKIIATALPFTYPTEEPVMIAAAQKSNRR</sequence>
<dbReference type="Pfam" id="PF10213">
    <property type="entry name" value="MRP-S28"/>
    <property type="match status" value="1"/>
</dbReference>
<dbReference type="OrthoDB" id="283424at2759"/>
<keyword evidence="4" id="KW-1185">Reference proteome</keyword>
<dbReference type="GO" id="GO:0005763">
    <property type="term" value="C:mitochondrial small ribosomal subunit"/>
    <property type="evidence" value="ECO:0007669"/>
    <property type="project" value="TreeGrafter"/>
</dbReference>
<dbReference type="EMBL" id="MU001752">
    <property type="protein sequence ID" value="KAF2800154.1"/>
    <property type="molecule type" value="Genomic_DNA"/>
</dbReference>
<feature type="domain" description="Small ribosomal subunit protein mS35 mitochondrial conserved" evidence="2">
    <location>
        <begin position="216"/>
        <end position="336"/>
    </location>
</feature>
<dbReference type="InterPro" id="IPR039848">
    <property type="entry name" value="Ribosomal_mS35_mt"/>
</dbReference>
<accession>A0A6A6XWL2</accession>
<dbReference type="PANTHER" id="PTHR13490:SF0">
    <property type="entry name" value="SMALL RIBOSOMAL SUBUNIT PROTEIN MS35"/>
    <property type="match status" value="1"/>
</dbReference>
<feature type="compositionally biased region" description="Low complexity" evidence="1">
    <location>
        <begin position="49"/>
        <end position="67"/>
    </location>
</feature>
<reference evidence="3" key="1">
    <citation type="journal article" date="2020" name="Stud. Mycol.">
        <title>101 Dothideomycetes genomes: a test case for predicting lifestyles and emergence of pathogens.</title>
        <authorList>
            <person name="Haridas S."/>
            <person name="Albert R."/>
            <person name="Binder M."/>
            <person name="Bloem J."/>
            <person name="Labutti K."/>
            <person name="Salamov A."/>
            <person name="Andreopoulos B."/>
            <person name="Baker S."/>
            <person name="Barry K."/>
            <person name="Bills G."/>
            <person name="Bluhm B."/>
            <person name="Cannon C."/>
            <person name="Castanera R."/>
            <person name="Culley D."/>
            <person name="Daum C."/>
            <person name="Ezra D."/>
            <person name="Gonzalez J."/>
            <person name="Henrissat B."/>
            <person name="Kuo A."/>
            <person name="Liang C."/>
            <person name="Lipzen A."/>
            <person name="Lutzoni F."/>
            <person name="Magnuson J."/>
            <person name="Mondo S."/>
            <person name="Nolan M."/>
            <person name="Ohm R."/>
            <person name="Pangilinan J."/>
            <person name="Park H.-J."/>
            <person name="Ramirez L."/>
            <person name="Alfaro M."/>
            <person name="Sun H."/>
            <person name="Tritt A."/>
            <person name="Yoshinaga Y."/>
            <person name="Zwiers L.-H."/>
            <person name="Turgeon B."/>
            <person name="Goodwin S."/>
            <person name="Spatafora J."/>
            <person name="Crous P."/>
            <person name="Grigoriev I."/>
        </authorList>
    </citation>
    <scope>NUCLEOTIDE SEQUENCE</scope>
    <source>
        <strain evidence="3">CBS 109.77</strain>
    </source>
</reference>